<keyword evidence="2" id="KW-1185">Reference proteome</keyword>
<sequence>MAASLIRFDDKHIFAAQLVMVDNRVLNGFIHNMGKHTILDIRGHLQAVGFLHVSSMSGGCKPDLQLISALVERRRPETHTFHIPCGECTITLEDTTLQLGLSVDGTIITRFRIVLDKVTLYRSLLGKVPSKFEGDQISMNWFKANFDELLEDRTEEVIQQYDRAYIMRLIGGILMLEKSQNLMHVRWLRHVVDFNDRGKLSWGFFVLSTLYREMCQATNLRSTSIDGSRLL</sequence>
<evidence type="ECO:0000313" key="3">
    <source>
        <dbReference type="RefSeq" id="XP_016730063.1"/>
    </source>
</evidence>
<dbReference type="Pfam" id="PF10536">
    <property type="entry name" value="PMD"/>
    <property type="match status" value="1"/>
</dbReference>
<dbReference type="OrthoDB" id="1936739at2759"/>
<accession>A0A1U8MX10</accession>
<reference evidence="3" key="2">
    <citation type="submission" date="2025-08" db="UniProtKB">
        <authorList>
            <consortium name="RefSeq"/>
        </authorList>
    </citation>
    <scope>IDENTIFICATION</scope>
</reference>
<reference evidence="2" key="1">
    <citation type="journal article" date="2020" name="Nat. Genet.">
        <title>Genomic diversifications of five Gossypium allopolyploid species and their impact on cotton improvement.</title>
        <authorList>
            <person name="Chen Z.J."/>
            <person name="Sreedasyam A."/>
            <person name="Ando A."/>
            <person name="Song Q."/>
            <person name="De Santiago L.M."/>
            <person name="Hulse-Kemp A.M."/>
            <person name="Ding M."/>
            <person name="Ye W."/>
            <person name="Kirkbride R.C."/>
            <person name="Jenkins J."/>
            <person name="Plott C."/>
            <person name="Lovell J."/>
            <person name="Lin Y.M."/>
            <person name="Vaughn R."/>
            <person name="Liu B."/>
            <person name="Simpson S."/>
            <person name="Scheffler B.E."/>
            <person name="Wen L."/>
            <person name="Saski C.A."/>
            <person name="Grover C.E."/>
            <person name="Hu G."/>
            <person name="Conover J.L."/>
            <person name="Carlson J.W."/>
            <person name="Shu S."/>
            <person name="Boston L.B."/>
            <person name="Williams M."/>
            <person name="Peterson D.G."/>
            <person name="McGee K."/>
            <person name="Jones D.C."/>
            <person name="Wendel J.F."/>
            <person name="Stelly D.M."/>
            <person name="Grimwood J."/>
            <person name="Schmutz J."/>
        </authorList>
    </citation>
    <scope>NUCLEOTIDE SEQUENCE [LARGE SCALE GENOMIC DNA]</scope>
    <source>
        <strain evidence="2">cv. TM-1</strain>
    </source>
</reference>
<dbReference type="Proteomes" id="UP000818029">
    <property type="component" value="Chromosome D12"/>
</dbReference>
<dbReference type="RefSeq" id="XP_016730063.1">
    <property type="nucleotide sequence ID" value="XM_016874574.1"/>
</dbReference>
<dbReference type="GO" id="GO:0010073">
    <property type="term" value="P:meristem maintenance"/>
    <property type="evidence" value="ECO:0007669"/>
    <property type="project" value="InterPro"/>
</dbReference>
<organism evidence="2 3">
    <name type="scientific">Gossypium hirsutum</name>
    <name type="common">Upland cotton</name>
    <name type="synonym">Gossypium mexicanum</name>
    <dbReference type="NCBI Taxonomy" id="3635"/>
    <lineage>
        <taxon>Eukaryota</taxon>
        <taxon>Viridiplantae</taxon>
        <taxon>Streptophyta</taxon>
        <taxon>Embryophyta</taxon>
        <taxon>Tracheophyta</taxon>
        <taxon>Spermatophyta</taxon>
        <taxon>Magnoliopsida</taxon>
        <taxon>eudicotyledons</taxon>
        <taxon>Gunneridae</taxon>
        <taxon>Pentapetalae</taxon>
        <taxon>rosids</taxon>
        <taxon>malvids</taxon>
        <taxon>Malvales</taxon>
        <taxon>Malvaceae</taxon>
        <taxon>Malvoideae</taxon>
        <taxon>Gossypium</taxon>
    </lineage>
</organism>
<protein>
    <submittedName>
        <fullName evidence="3">Protein MAIN-LIKE 1-like</fullName>
    </submittedName>
</protein>
<dbReference type="InterPro" id="IPR044824">
    <property type="entry name" value="MAIN-like"/>
</dbReference>
<gene>
    <name evidence="3" type="primary">LOC107941058</name>
</gene>
<dbReference type="PANTHER" id="PTHR46033:SF8">
    <property type="entry name" value="PROTEIN MAINTENANCE OF MERISTEMS-LIKE"/>
    <property type="match status" value="1"/>
</dbReference>
<evidence type="ECO:0000259" key="1">
    <source>
        <dbReference type="Pfam" id="PF10536"/>
    </source>
</evidence>
<dbReference type="PaxDb" id="3635-A0A1U8MX10"/>
<dbReference type="InterPro" id="IPR019557">
    <property type="entry name" value="AminoTfrase-like_pln_mobile"/>
</dbReference>
<dbReference type="KEGG" id="ghi:107941058"/>
<dbReference type="PANTHER" id="PTHR46033">
    <property type="entry name" value="PROTEIN MAIN-LIKE 2"/>
    <property type="match status" value="1"/>
</dbReference>
<dbReference type="GeneID" id="107941058"/>
<dbReference type="AlphaFoldDB" id="A0A1U8MX10"/>
<proteinExistence type="predicted"/>
<evidence type="ECO:0000313" key="2">
    <source>
        <dbReference type="Proteomes" id="UP000818029"/>
    </source>
</evidence>
<name>A0A1U8MX10_GOSHI</name>
<feature type="domain" description="Aminotransferase-like plant mobile" evidence="1">
    <location>
        <begin position="63"/>
        <end position="227"/>
    </location>
</feature>